<evidence type="ECO:0000256" key="1">
    <source>
        <dbReference type="SAM" id="MobiDB-lite"/>
    </source>
</evidence>
<reference evidence="2" key="3">
    <citation type="submission" date="2006-07" db="EMBL/GenBank/DDBJ databases">
        <authorList>
            <person name="Buell R."/>
        </authorList>
    </citation>
    <scope>NUCLEOTIDE SEQUENCE</scope>
</reference>
<proteinExistence type="predicted"/>
<dbReference type="AlphaFoldDB" id="Q7G1S1"/>
<reference evidence="2" key="2">
    <citation type="submission" date="2003-05" db="EMBL/GenBank/DDBJ databases">
        <authorList>
            <person name="Buell C.R."/>
            <person name="Wing R.A."/>
            <person name="McCombie W.R."/>
            <person name="Messing J."/>
            <person name="Yuan Q."/>
            <person name="Ouyang S."/>
        </authorList>
    </citation>
    <scope>NUCLEOTIDE SEQUENCE</scope>
</reference>
<evidence type="ECO:0000313" key="2">
    <source>
        <dbReference type="EMBL" id="AAP54825.2"/>
    </source>
</evidence>
<protein>
    <submittedName>
        <fullName evidence="2">Uncharacterized protein</fullName>
    </submittedName>
</protein>
<gene>
    <name evidence="2" type="ordered locus">LOC_Os10g39280</name>
</gene>
<feature type="region of interest" description="Disordered" evidence="1">
    <location>
        <begin position="1"/>
        <end position="24"/>
    </location>
</feature>
<accession>Q7G1S1</accession>
<feature type="compositionally biased region" description="Basic and acidic residues" evidence="1">
    <location>
        <begin position="1"/>
        <end position="16"/>
    </location>
</feature>
<sequence length="104" mass="12041">MRQDKTPDIDFRDRHGQSPTVSPETVRRDIALSLILPGTDSRRKTTMLSTTSQNFRPPCRQQLDRLPQILYCFSLTTFINVLNPSPKCQLVQRYVVLSEKLYSN</sequence>
<dbReference type="EMBL" id="DP000086">
    <property type="protein sequence ID" value="AAP54825.2"/>
    <property type="molecule type" value="Genomic_DNA"/>
</dbReference>
<reference evidence="2" key="1">
    <citation type="journal article" date="2003" name="Science">
        <title>In-depth view of structure, activity, and evolution of rice chromosome 10.</title>
        <authorList>
            <consortium name="Rice Chromosome 10 Sequencing Consortium"/>
        </authorList>
    </citation>
    <scope>NUCLEOTIDE SEQUENCE [LARGE SCALE GENOMIC DNA]</scope>
</reference>
<name>Q7G1S1_ORYSJ</name>
<organism evidence="2">
    <name type="scientific">Oryza sativa subsp. japonica</name>
    <name type="common">Rice</name>
    <dbReference type="NCBI Taxonomy" id="39947"/>
    <lineage>
        <taxon>Eukaryota</taxon>
        <taxon>Viridiplantae</taxon>
        <taxon>Streptophyta</taxon>
        <taxon>Embryophyta</taxon>
        <taxon>Tracheophyta</taxon>
        <taxon>Spermatophyta</taxon>
        <taxon>Magnoliopsida</taxon>
        <taxon>Liliopsida</taxon>
        <taxon>Poales</taxon>
        <taxon>Poaceae</taxon>
        <taxon>BOP clade</taxon>
        <taxon>Oryzoideae</taxon>
        <taxon>Oryzeae</taxon>
        <taxon>Oryzinae</taxon>
        <taxon>Oryza</taxon>
        <taxon>Oryza sativa</taxon>
    </lineage>
</organism>